<dbReference type="AlphaFoldDB" id="A0A2G8K876"/>
<dbReference type="SMART" id="SM00451">
    <property type="entry name" value="ZnF_U1"/>
    <property type="match status" value="3"/>
</dbReference>
<dbReference type="Pfam" id="PF07528">
    <property type="entry name" value="DZF_N"/>
    <property type="match status" value="1"/>
</dbReference>
<dbReference type="GO" id="GO:0003727">
    <property type="term" value="F:single-stranded RNA binding"/>
    <property type="evidence" value="ECO:0007669"/>
    <property type="project" value="TreeGrafter"/>
</dbReference>
<dbReference type="PANTHER" id="PTHR45762">
    <property type="entry name" value="ZINC FINGER RNA-BINDING PROTEIN"/>
    <property type="match status" value="1"/>
</dbReference>
<proteinExistence type="predicted"/>
<dbReference type="PROSITE" id="PS00028">
    <property type="entry name" value="ZINC_FINGER_C2H2_1"/>
    <property type="match status" value="1"/>
</dbReference>
<feature type="region of interest" description="Disordered" evidence="1">
    <location>
        <begin position="465"/>
        <end position="505"/>
    </location>
</feature>
<evidence type="ECO:0000313" key="4">
    <source>
        <dbReference type="Proteomes" id="UP000230750"/>
    </source>
</evidence>
<dbReference type="SMART" id="SM00355">
    <property type="entry name" value="ZnF_C2H2"/>
    <property type="match status" value="2"/>
</dbReference>
<dbReference type="InterPro" id="IPR013087">
    <property type="entry name" value="Znf_C2H2_type"/>
</dbReference>
<dbReference type="Proteomes" id="UP000230750">
    <property type="component" value="Unassembled WGS sequence"/>
</dbReference>
<feature type="domain" description="DZF" evidence="2">
    <location>
        <begin position="405"/>
        <end position="563"/>
    </location>
</feature>
<dbReference type="Pfam" id="PF12874">
    <property type="entry name" value="zf-met"/>
    <property type="match status" value="2"/>
</dbReference>
<dbReference type="GO" id="GO:0003725">
    <property type="term" value="F:double-stranded RNA binding"/>
    <property type="evidence" value="ECO:0007669"/>
    <property type="project" value="TreeGrafter"/>
</dbReference>
<organism evidence="3 4">
    <name type="scientific">Stichopus japonicus</name>
    <name type="common">Sea cucumber</name>
    <dbReference type="NCBI Taxonomy" id="307972"/>
    <lineage>
        <taxon>Eukaryota</taxon>
        <taxon>Metazoa</taxon>
        <taxon>Echinodermata</taxon>
        <taxon>Eleutherozoa</taxon>
        <taxon>Echinozoa</taxon>
        <taxon>Holothuroidea</taxon>
        <taxon>Aspidochirotacea</taxon>
        <taxon>Aspidochirotida</taxon>
        <taxon>Stichopodidae</taxon>
        <taxon>Apostichopus</taxon>
    </lineage>
</organism>
<dbReference type="OrthoDB" id="8898434at2759"/>
<dbReference type="STRING" id="307972.A0A2G8K876"/>
<dbReference type="Gene3D" id="3.30.160.60">
    <property type="entry name" value="Classic Zinc Finger"/>
    <property type="match status" value="2"/>
</dbReference>
<evidence type="ECO:0000256" key="1">
    <source>
        <dbReference type="SAM" id="MobiDB-lite"/>
    </source>
</evidence>
<comment type="caution">
    <text evidence="3">The sequence shown here is derived from an EMBL/GenBank/DDBJ whole genome shotgun (WGS) entry which is preliminary data.</text>
</comment>
<evidence type="ECO:0000259" key="2">
    <source>
        <dbReference type="PROSITE" id="PS51703"/>
    </source>
</evidence>
<dbReference type="PANTHER" id="PTHR45762:SF3">
    <property type="entry name" value="ZINC-FINGER PROTEIN AT 72D, ISOFORM B"/>
    <property type="match status" value="1"/>
</dbReference>
<dbReference type="InterPro" id="IPR043519">
    <property type="entry name" value="NT_sf"/>
</dbReference>
<dbReference type="InterPro" id="IPR003604">
    <property type="entry name" value="Matrin/U1-like-C_Znf_C2H2"/>
</dbReference>
<dbReference type="SUPFAM" id="SSF57667">
    <property type="entry name" value="beta-beta-alpha zinc fingers"/>
    <property type="match status" value="2"/>
</dbReference>
<sequence>MLIEHTEGYSYDAVVFSAASNYYQQQQRPQVPGMGGIKKTINGQGQKGPIRPQKAPPKPSQLHYCEICKISCAGPLTYKEHLEGQKHKKKENALKEAVPVTVKSSQPSFRCELCDVTCTGMDAYNAHIRGSKHGKVFKLHTRLGKPIPSTDPVKINPASSGQDKTENKTPGAASTATTAAAKKTVVKKPITPKISFVAGSKYSTTNVGAEEKDKTGDAAAKQIETKKQEQTDGGAIEVKDDDDSSNILPVGEDYVEEIRNEEGKLISFNCKLCECRFNDPHAKRDAHEGTETQAAVQETFFEGEGTDGDRNKVDPSLKVEAKPTQRNRRQLEEKMRRKMAKEEIMRRRDEELRWRSEMRKYDEEMFWRHMEEERYLEGMRHHEVMFHEWLRRGGPQSGLPPPPRGPFMELPSKKQENEIDRHVLAKHNTIYPKENELQAVQNMVSIIERALKMVSDFLAETDKPADVKTETKEEATPKEETVAKKEGEDSSSKDDTKEAKDADSKDQLFRVMKGVMRVGVLPRALTDQLPEHGVDRPLRRETTRTLLERVFDCLPKQLAVSSH</sequence>
<feature type="region of interest" description="Disordered" evidence="1">
    <location>
        <begin position="213"/>
        <end position="248"/>
    </location>
</feature>
<keyword evidence="4" id="KW-1185">Reference proteome</keyword>
<dbReference type="InterPro" id="IPR049401">
    <property type="entry name" value="DZF_dom_N"/>
</dbReference>
<name>A0A2G8K876_STIJA</name>
<reference evidence="3 4" key="1">
    <citation type="journal article" date="2017" name="PLoS Biol.">
        <title>The sea cucumber genome provides insights into morphological evolution and visceral regeneration.</title>
        <authorList>
            <person name="Zhang X."/>
            <person name="Sun L."/>
            <person name="Yuan J."/>
            <person name="Sun Y."/>
            <person name="Gao Y."/>
            <person name="Zhang L."/>
            <person name="Li S."/>
            <person name="Dai H."/>
            <person name="Hamel J.F."/>
            <person name="Liu C."/>
            <person name="Yu Y."/>
            <person name="Liu S."/>
            <person name="Lin W."/>
            <person name="Guo K."/>
            <person name="Jin S."/>
            <person name="Xu P."/>
            <person name="Storey K.B."/>
            <person name="Huan P."/>
            <person name="Zhang T."/>
            <person name="Zhou Y."/>
            <person name="Zhang J."/>
            <person name="Lin C."/>
            <person name="Li X."/>
            <person name="Xing L."/>
            <person name="Huo D."/>
            <person name="Sun M."/>
            <person name="Wang L."/>
            <person name="Mercier A."/>
            <person name="Li F."/>
            <person name="Yang H."/>
            <person name="Xiang J."/>
        </authorList>
    </citation>
    <scope>NUCLEOTIDE SEQUENCE [LARGE SCALE GENOMIC DNA]</scope>
    <source>
        <strain evidence="3">Shaxun</strain>
        <tissue evidence="3">Muscle</tissue>
    </source>
</reference>
<dbReference type="InterPro" id="IPR006561">
    <property type="entry name" value="DZF_dom"/>
</dbReference>
<dbReference type="GO" id="GO:0071011">
    <property type="term" value="C:precatalytic spliceosome"/>
    <property type="evidence" value="ECO:0007669"/>
    <property type="project" value="TreeGrafter"/>
</dbReference>
<dbReference type="InterPro" id="IPR036236">
    <property type="entry name" value="Znf_C2H2_sf"/>
</dbReference>
<protein>
    <submittedName>
        <fullName evidence="3">Putative zinc finger RNA-binding protein isoform X2</fullName>
    </submittedName>
</protein>
<feature type="region of interest" description="Disordered" evidence="1">
    <location>
        <begin position="143"/>
        <end position="180"/>
    </location>
</feature>
<dbReference type="EMBL" id="MRZV01000793">
    <property type="protein sequence ID" value="PIK44185.1"/>
    <property type="molecule type" value="Genomic_DNA"/>
</dbReference>
<dbReference type="GO" id="GO:0008270">
    <property type="term" value="F:zinc ion binding"/>
    <property type="evidence" value="ECO:0007669"/>
    <property type="project" value="InterPro"/>
</dbReference>
<dbReference type="FunFam" id="3.30.160.60:FF:002080">
    <property type="entry name" value="Zinc finger RNA-binding protein"/>
    <property type="match status" value="1"/>
</dbReference>
<evidence type="ECO:0000313" key="3">
    <source>
        <dbReference type="EMBL" id="PIK44185.1"/>
    </source>
</evidence>
<dbReference type="Gene3D" id="3.30.460.10">
    <property type="entry name" value="Beta Polymerase, domain 2"/>
    <property type="match status" value="1"/>
</dbReference>
<feature type="compositionally biased region" description="Low complexity" evidence="1">
    <location>
        <begin position="168"/>
        <end position="180"/>
    </location>
</feature>
<gene>
    <name evidence="3" type="ORF">BSL78_18961</name>
</gene>
<dbReference type="FunFam" id="3.30.160.60:FF:000210">
    <property type="entry name" value="Zinc finger RNA-binding protein 2"/>
    <property type="match status" value="1"/>
</dbReference>
<dbReference type="PROSITE" id="PS51703">
    <property type="entry name" value="DZF"/>
    <property type="match status" value="1"/>
</dbReference>
<accession>A0A2G8K876</accession>